<dbReference type="EMBL" id="KN819526">
    <property type="protein sequence ID" value="KIJ08970.1"/>
    <property type="molecule type" value="Genomic_DNA"/>
</dbReference>
<sequence length="318" mass="34355">MELSHDQLTVVEHVHLILAGAGLSPQDLGSSESGSERSPSPPNSCRSSRASPVSDLFLDPSPVVLASPYIPPPARPFTPEELTKRHNKVNRRQFVDAIVEHPPGAVVEYPQSGATAGQAVAHIFTIDPTDFDNPKSSFQYSMGNNHGSRPRVKCGLLRDHAGEPVTCDRLKSSCRGLKVCSARSKDAPSASHSYTSCVGVQHLIAPQSSSYVDTAKAEVFMKTLALFCALSEHGCSFAAHSESTGPISDETVVSGYLDLDIDADGMSDSDVDSDTDVELAGSHTVPVLYRQLRSSWQRKSQTKQPCHGNLIMRRDKFN</sequence>
<keyword evidence="3" id="KW-1185">Reference proteome</keyword>
<name>A0A0C9T032_PAXIN</name>
<gene>
    <name evidence="2" type="ORF">PAXINDRAFT_182194</name>
</gene>
<reference evidence="2 3" key="1">
    <citation type="submission" date="2014-06" db="EMBL/GenBank/DDBJ databases">
        <authorList>
            <consortium name="DOE Joint Genome Institute"/>
            <person name="Kuo A."/>
            <person name="Kohler A."/>
            <person name="Nagy L.G."/>
            <person name="Floudas D."/>
            <person name="Copeland A."/>
            <person name="Barry K.W."/>
            <person name="Cichocki N."/>
            <person name="Veneault-Fourrey C."/>
            <person name="LaButti K."/>
            <person name="Lindquist E.A."/>
            <person name="Lipzen A."/>
            <person name="Lundell T."/>
            <person name="Morin E."/>
            <person name="Murat C."/>
            <person name="Sun H."/>
            <person name="Tunlid A."/>
            <person name="Henrissat B."/>
            <person name="Grigoriev I.V."/>
            <person name="Hibbett D.S."/>
            <person name="Martin F."/>
            <person name="Nordberg H.P."/>
            <person name="Cantor M.N."/>
            <person name="Hua S.X."/>
        </authorList>
    </citation>
    <scope>NUCLEOTIDE SEQUENCE [LARGE SCALE GENOMIC DNA]</scope>
    <source>
        <strain evidence="2 3">ATCC 200175</strain>
    </source>
</reference>
<dbReference type="Proteomes" id="UP000053647">
    <property type="component" value="Unassembled WGS sequence"/>
</dbReference>
<feature type="compositionally biased region" description="Low complexity" evidence="1">
    <location>
        <begin position="29"/>
        <end position="52"/>
    </location>
</feature>
<proteinExistence type="predicted"/>
<reference evidence="3" key="2">
    <citation type="submission" date="2015-01" db="EMBL/GenBank/DDBJ databases">
        <title>Evolutionary Origins and Diversification of the Mycorrhizal Mutualists.</title>
        <authorList>
            <consortium name="DOE Joint Genome Institute"/>
            <consortium name="Mycorrhizal Genomics Consortium"/>
            <person name="Kohler A."/>
            <person name="Kuo A."/>
            <person name="Nagy L.G."/>
            <person name="Floudas D."/>
            <person name="Copeland A."/>
            <person name="Barry K.W."/>
            <person name="Cichocki N."/>
            <person name="Veneault-Fourrey C."/>
            <person name="LaButti K."/>
            <person name="Lindquist E.A."/>
            <person name="Lipzen A."/>
            <person name="Lundell T."/>
            <person name="Morin E."/>
            <person name="Murat C."/>
            <person name="Riley R."/>
            <person name="Ohm R."/>
            <person name="Sun H."/>
            <person name="Tunlid A."/>
            <person name="Henrissat B."/>
            <person name="Grigoriev I.V."/>
            <person name="Hibbett D.S."/>
            <person name="Martin F."/>
        </authorList>
    </citation>
    <scope>NUCLEOTIDE SEQUENCE [LARGE SCALE GENOMIC DNA]</scope>
    <source>
        <strain evidence="3">ATCC 200175</strain>
    </source>
</reference>
<dbReference type="AlphaFoldDB" id="A0A0C9T032"/>
<feature type="region of interest" description="Disordered" evidence="1">
    <location>
        <begin position="25"/>
        <end position="52"/>
    </location>
</feature>
<evidence type="ECO:0000256" key="1">
    <source>
        <dbReference type="SAM" id="MobiDB-lite"/>
    </source>
</evidence>
<dbReference type="OrthoDB" id="3268409at2759"/>
<organism evidence="2 3">
    <name type="scientific">Paxillus involutus ATCC 200175</name>
    <dbReference type="NCBI Taxonomy" id="664439"/>
    <lineage>
        <taxon>Eukaryota</taxon>
        <taxon>Fungi</taxon>
        <taxon>Dikarya</taxon>
        <taxon>Basidiomycota</taxon>
        <taxon>Agaricomycotina</taxon>
        <taxon>Agaricomycetes</taxon>
        <taxon>Agaricomycetidae</taxon>
        <taxon>Boletales</taxon>
        <taxon>Paxilineae</taxon>
        <taxon>Paxillaceae</taxon>
        <taxon>Paxillus</taxon>
    </lineage>
</organism>
<accession>A0A0C9T032</accession>
<evidence type="ECO:0000313" key="2">
    <source>
        <dbReference type="EMBL" id="KIJ08970.1"/>
    </source>
</evidence>
<dbReference type="HOGENOM" id="CLU_912691_0_0_1"/>
<protein>
    <submittedName>
        <fullName evidence="2">Uncharacterized protein</fullName>
    </submittedName>
</protein>
<evidence type="ECO:0000313" key="3">
    <source>
        <dbReference type="Proteomes" id="UP000053647"/>
    </source>
</evidence>